<dbReference type="Pfam" id="PF02376">
    <property type="entry name" value="CUT"/>
    <property type="match status" value="1"/>
</dbReference>
<evidence type="ECO:0000256" key="8">
    <source>
        <dbReference type="ARBA" id="ARBA00023242"/>
    </source>
</evidence>
<dbReference type="PANTHER" id="PTHR14043:SF2">
    <property type="entry name" value="HOMEOBOX PROTEIN CUT"/>
    <property type="match status" value="1"/>
</dbReference>
<evidence type="ECO:0000256" key="2">
    <source>
        <dbReference type="ARBA" id="ARBA00022737"/>
    </source>
</evidence>
<keyword evidence="8" id="KW-0539">Nucleus</keyword>
<keyword evidence="2" id="KW-0677">Repeat</keyword>
<dbReference type="PROSITE" id="PS51042">
    <property type="entry name" value="CUT"/>
    <property type="match status" value="1"/>
</dbReference>
<evidence type="ECO:0000256" key="6">
    <source>
        <dbReference type="ARBA" id="ARBA00023155"/>
    </source>
</evidence>
<dbReference type="Proteomes" id="UP000095280">
    <property type="component" value="Unplaced"/>
</dbReference>
<sequence length="398" mass="44177">MSLEESKSSILSDFDQKAQIEQLTTAVFVLKEGVQLKLDRLRSQIAQRDETIRQLKLELAHCADYASVKERLLRASSSGEPQVESEETPIDLSVGSKKSIEPGYTVDEACLPYQTEYVYQPMLVIDCTQMEGQKRRMQYSGESVNQFQLATADILDTASIASKVRKLLGRHGIGQRLFARRVLGLSQGTVSELLSKPKPWPKLTEKGRESYKRMASWADNETNVVALMSTLPPTKKLSTKRINGANGKMSIFIQSRIPQTQPQPPPSSTSSLGSEAATVEMEVEANNEGDSIQICSDDVCNKAVHNSSGDQLRISEGTNWFHNQRTEGLRQGDRLDEDRVATAVLPAEGSSNSIWECSPQHQPLKPSRSLVSKRKSTRPIRVLSSSHTTRLNLDSSDE</sequence>
<reference evidence="12" key="1">
    <citation type="submission" date="2016-11" db="UniProtKB">
        <authorList>
            <consortium name="WormBaseParasite"/>
        </authorList>
    </citation>
    <scope>IDENTIFICATION</scope>
</reference>
<evidence type="ECO:0000256" key="3">
    <source>
        <dbReference type="ARBA" id="ARBA00023015"/>
    </source>
</evidence>
<dbReference type="InterPro" id="IPR003350">
    <property type="entry name" value="CUT_dom"/>
</dbReference>
<protein>
    <submittedName>
        <fullName evidence="12">CUT domain-containing protein</fullName>
    </submittedName>
</protein>
<evidence type="ECO:0000256" key="4">
    <source>
        <dbReference type="ARBA" id="ARBA00023054"/>
    </source>
</evidence>
<keyword evidence="11" id="KW-1185">Reference proteome</keyword>
<accession>A0A1I8G2Y5</accession>
<dbReference type="WBParaSite" id="maker-uti_cns_0000623-snap-gene-1.3-mRNA-1">
    <property type="protein sequence ID" value="maker-uti_cns_0000623-snap-gene-1.3-mRNA-1"/>
    <property type="gene ID" value="maker-uti_cns_0000623-snap-gene-1.3"/>
</dbReference>
<dbReference type="PANTHER" id="PTHR14043">
    <property type="entry name" value="CCAAT DISPLACEMENT PROTEIN-RELATED"/>
    <property type="match status" value="1"/>
</dbReference>
<keyword evidence="5" id="KW-0238">DNA-binding</keyword>
<dbReference type="GO" id="GO:0000981">
    <property type="term" value="F:DNA-binding transcription factor activity, RNA polymerase II-specific"/>
    <property type="evidence" value="ECO:0007669"/>
    <property type="project" value="TreeGrafter"/>
</dbReference>
<keyword evidence="7" id="KW-0804">Transcription</keyword>
<name>A0A1I8G2Y5_9PLAT</name>
<dbReference type="SMART" id="SM01109">
    <property type="entry name" value="CUT"/>
    <property type="match status" value="1"/>
</dbReference>
<dbReference type="Gene3D" id="1.10.260.40">
    <property type="entry name" value="lambda repressor-like DNA-binding domains"/>
    <property type="match status" value="1"/>
</dbReference>
<comment type="subcellular location">
    <subcellularLocation>
        <location evidence="1">Nucleus</location>
    </subcellularLocation>
</comment>
<keyword evidence="4" id="KW-0175">Coiled coil</keyword>
<proteinExistence type="predicted"/>
<feature type="compositionally biased region" description="Polar residues" evidence="9">
    <location>
        <begin position="351"/>
        <end position="361"/>
    </location>
</feature>
<keyword evidence="6" id="KW-0371">Homeobox</keyword>
<keyword evidence="3" id="KW-0805">Transcription regulation</keyword>
<dbReference type="InterPro" id="IPR010982">
    <property type="entry name" value="Lambda_DNA-bd_dom_sf"/>
</dbReference>
<evidence type="ECO:0000256" key="9">
    <source>
        <dbReference type="SAM" id="MobiDB-lite"/>
    </source>
</evidence>
<evidence type="ECO:0000256" key="1">
    <source>
        <dbReference type="ARBA" id="ARBA00004123"/>
    </source>
</evidence>
<evidence type="ECO:0000313" key="11">
    <source>
        <dbReference type="Proteomes" id="UP000095280"/>
    </source>
</evidence>
<evidence type="ECO:0000256" key="5">
    <source>
        <dbReference type="ARBA" id="ARBA00023125"/>
    </source>
</evidence>
<feature type="domain" description="CUT" evidence="10">
    <location>
        <begin position="146"/>
        <end position="233"/>
    </location>
</feature>
<evidence type="ECO:0000259" key="10">
    <source>
        <dbReference type="PROSITE" id="PS51042"/>
    </source>
</evidence>
<evidence type="ECO:0000256" key="7">
    <source>
        <dbReference type="ARBA" id="ARBA00023163"/>
    </source>
</evidence>
<dbReference type="GO" id="GO:0005634">
    <property type="term" value="C:nucleus"/>
    <property type="evidence" value="ECO:0007669"/>
    <property type="project" value="UniProtKB-SubCell"/>
</dbReference>
<dbReference type="SUPFAM" id="SSF47413">
    <property type="entry name" value="lambda repressor-like DNA-binding domains"/>
    <property type="match status" value="1"/>
</dbReference>
<feature type="compositionally biased region" description="Polar residues" evidence="9">
    <location>
        <begin position="383"/>
        <end position="398"/>
    </location>
</feature>
<evidence type="ECO:0000313" key="12">
    <source>
        <dbReference type="WBParaSite" id="maker-uti_cns_0000623-snap-gene-1.3-mRNA-1"/>
    </source>
</evidence>
<dbReference type="AlphaFoldDB" id="A0A1I8G2Y5"/>
<feature type="region of interest" description="Disordered" evidence="9">
    <location>
        <begin position="351"/>
        <end position="398"/>
    </location>
</feature>
<organism evidence="11 12">
    <name type="scientific">Macrostomum lignano</name>
    <dbReference type="NCBI Taxonomy" id="282301"/>
    <lineage>
        <taxon>Eukaryota</taxon>
        <taxon>Metazoa</taxon>
        <taxon>Spiralia</taxon>
        <taxon>Lophotrochozoa</taxon>
        <taxon>Platyhelminthes</taxon>
        <taxon>Rhabditophora</taxon>
        <taxon>Macrostomorpha</taxon>
        <taxon>Macrostomida</taxon>
        <taxon>Macrostomidae</taxon>
        <taxon>Macrostomum</taxon>
    </lineage>
</organism>
<dbReference type="GO" id="GO:0000977">
    <property type="term" value="F:RNA polymerase II transcription regulatory region sequence-specific DNA binding"/>
    <property type="evidence" value="ECO:0007669"/>
    <property type="project" value="TreeGrafter"/>
</dbReference>